<sequence length="55" mass="6337">MECPVEKQFKAYNAHDINQFIACFSEDFKAYRMPAESPTMNRHSGVKGVLRQPAF</sequence>
<gene>
    <name evidence="1" type="ORF">NCTC9185_06337</name>
</gene>
<dbReference type="Proteomes" id="UP000339249">
    <property type="component" value="Unassembled WGS sequence"/>
</dbReference>
<name>A0A4U9D9M8_RAOTE</name>
<evidence type="ECO:0000313" key="1">
    <source>
        <dbReference type="EMBL" id="VTN14276.1"/>
    </source>
</evidence>
<reference evidence="1 2" key="1">
    <citation type="submission" date="2019-04" db="EMBL/GenBank/DDBJ databases">
        <authorList>
            <consortium name="Pathogen Informatics"/>
        </authorList>
    </citation>
    <scope>NUCLEOTIDE SEQUENCE [LARGE SCALE GENOMIC DNA]</scope>
    <source>
        <strain evidence="1 2">NCTC9185</strain>
    </source>
</reference>
<dbReference type="SUPFAM" id="SSF54427">
    <property type="entry name" value="NTF2-like"/>
    <property type="match status" value="1"/>
</dbReference>
<protein>
    <submittedName>
        <fullName evidence="1">Uncharacterized conserved protein</fullName>
    </submittedName>
</protein>
<organism evidence="1 2">
    <name type="scientific">Raoultella terrigena</name>
    <name type="common">Klebsiella terrigena</name>
    <dbReference type="NCBI Taxonomy" id="577"/>
    <lineage>
        <taxon>Bacteria</taxon>
        <taxon>Pseudomonadati</taxon>
        <taxon>Pseudomonadota</taxon>
        <taxon>Gammaproteobacteria</taxon>
        <taxon>Enterobacterales</taxon>
        <taxon>Enterobacteriaceae</taxon>
        <taxon>Klebsiella/Raoultella group</taxon>
        <taxon>Raoultella</taxon>
    </lineage>
</organism>
<dbReference type="InterPro" id="IPR032710">
    <property type="entry name" value="NTF2-like_dom_sf"/>
</dbReference>
<accession>A0A4U9D9M8</accession>
<dbReference type="EMBL" id="CABDVU010000001">
    <property type="protein sequence ID" value="VTN14276.1"/>
    <property type="molecule type" value="Genomic_DNA"/>
</dbReference>
<dbReference type="Gene3D" id="3.10.450.50">
    <property type="match status" value="1"/>
</dbReference>
<proteinExistence type="predicted"/>
<evidence type="ECO:0000313" key="2">
    <source>
        <dbReference type="Proteomes" id="UP000339249"/>
    </source>
</evidence>
<dbReference type="AlphaFoldDB" id="A0A4U9D9M8"/>